<reference evidence="2" key="1">
    <citation type="journal article" date="2015" name="Nature">
        <title>Complex archaea that bridge the gap between prokaryotes and eukaryotes.</title>
        <authorList>
            <person name="Spang A."/>
            <person name="Saw J.H."/>
            <person name="Jorgensen S.L."/>
            <person name="Zaremba-Niedzwiedzka K."/>
            <person name="Martijn J."/>
            <person name="Lind A.E."/>
            <person name="van Eijk R."/>
            <person name="Schleper C."/>
            <person name="Guy L."/>
            <person name="Ettema T.J."/>
        </authorList>
    </citation>
    <scope>NUCLEOTIDE SEQUENCE</scope>
</reference>
<gene>
    <name evidence="2" type="ORF">LCGC14_2613010</name>
</gene>
<comment type="caution">
    <text evidence="2">The sequence shown here is derived from an EMBL/GenBank/DDBJ whole genome shotgun (WGS) entry which is preliminary data.</text>
</comment>
<feature type="region of interest" description="Disordered" evidence="1">
    <location>
        <begin position="25"/>
        <end position="55"/>
    </location>
</feature>
<organism evidence="2">
    <name type="scientific">marine sediment metagenome</name>
    <dbReference type="NCBI Taxonomy" id="412755"/>
    <lineage>
        <taxon>unclassified sequences</taxon>
        <taxon>metagenomes</taxon>
        <taxon>ecological metagenomes</taxon>
    </lineage>
</organism>
<name>A0A0F9A5K5_9ZZZZ</name>
<dbReference type="EMBL" id="LAZR01044401">
    <property type="protein sequence ID" value="KKL04745.1"/>
    <property type="molecule type" value="Genomic_DNA"/>
</dbReference>
<sequence length="83" mass="9078">MSAVPPPASSVTHEFECPIHGRFDSRVPFGDSPPKSRPCKAMVPHGKPSRDHGQTTMMCRENSLWVPPTVGVVWVGGKPSEQR</sequence>
<evidence type="ECO:0000256" key="1">
    <source>
        <dbReference type="SAM" id="MobiDB-lite"/>
    </source>
</evidence>
<proteinExistence type="predicted"/>
<evidence type="ECO:0000313" key="2">
    <source>
        <dbReference type="EMBL" id="KKL04745.1"/>
    </source>
</evidence>
<dbReference type="AlphaFoldDB" id="A0A0F9A5K5"/>
<accession>A0A0F9A5K5</accession>
<protein>
    <submittedName>
        <fullName evidence="2">Uncharacterized protein</fullName>
    </submittedName>
</protein>